<reference evidence="2" key="1">
    <citation type="submission" date="2018-02" db="EMBL/GenBank/DDBJ databases">
        <title>Genome sequencing of Solimonas sp. HR-BB.</title>
        <authorList>
            <person name="Lee Y."/>
            <person name="Jeon C.O."/>
        </authorList>
    </citation>
    <scope>NUCLEOTIDE SEQUENCE [LARGE SCALE GENOMIC DNA]</scope>
    <source>
        <strain evidence="2">HR-U</strain>
    </source>
</reference>
<keyword evidence="2" id="KW-1185">Reference proteome</keyword>
<organism evidence="1 2">
    <name type="scientific">Siphonobacter curvatus</name>
    <dbReference type="NCBI Taxonomy" id="2094562"/>
    <lineage>
        <taxon>Bacteria</taxon>
        <taxon>Pseudomonadati</taxon>
        <taxon>Bacteroidota</taxon>
        <taxon>Cytophagia</taxon>
        <taxon>Cytophagales</taxon>
        <taxon>Cytophagaceae</taxon>
        <taxon>Siphonobacter</taxon>
    </lineage>
</organism>
<evidence type="ECO:0000313" key="1">
    <source>
        <dbReference type="EMBL" id="PQA54538.1"/>
    </source>
</evidence>
<proteinExistence type="predicted"/>
<dbReference type="AlphaFoldDB" id="A0A2S7IGL2"/>
<comment type="caution">
    <text evidence="1">The sequence shown here is derived from an EMBL/GenBank/DDBJ whole genome shotgun (WGS) entry which is preliminary data.</text>
</comment>
<sequence>MLSAGSFFAVQAQVKIGANPTTIQGGSLLELENETANGNNQRGLQLPRVALTNTGTWAPMAGSAAPGMTIYNTNADIAGARANGVGAYIWYAGTGWNPITDWSLGGNNINANQVLGTNNDQNLNIRANGSNRISISAETGQTLFGGANMAVPRLYIARPAPGTAIPGLYVENSTGFNSAPASNIVVGNAAGNSFKGMYGFVSGGYDQVTAGQVNAGISYRSNGTLSLGIAADPYSPGEATADKLVITSGGDVTVRDGNLTVNGGISSKVTKLGVTNNVAGGAAGSPTVLSNTASSYIALSPAAGADVYQVPAASANAGLMLIIKNNTSVAATLSSAGGRFVVANVGNLTYTLDPGANVRVITLISDGANWQITATN</sequence>
<dbReference type="EMBL" id="PTRA01000006">
    <property type="protein sequence ID" value="PQA54538.1"/>
    <property type="molecule type" value="Genomic_DNA"/>
</dbReference>
<name>A0A2S7IGL2_9BACT</name>
<protein>
    <submittedName>
        <fullName evidence="1">Uncharacterized protein</fullName>
    </submittedName>
</protein>
<accession>A0A2S7IGL2</accession>
<dbReference type="Proteomes" id="UP000239590">
    <property type="component" value="Unassembled WGS sequence"/>
</dbReference>
<evidence type="ECO:0000313" key="2">
    <source>
        <dbReference type="Proteomes" id="UP000239590"/>
    </source>
</evidence>
<gene>
    <name evidence="1" type="ORF">C5O19_22595</name>
</gene>